<organism evidence="1 2">
    <name type="scientific">Helicobacter baculiformis</name>
    <dbReference type="NCBI Taxonomy" id="427351"/>
    <lineage>
        <taxon>Bacteria</taxon>
        <taxon>Pseudomonadati</taxon>
        <taxon>Campylobacterota</taxon>
        <taxon>Epsilonproteobacteria</taxon>
        <taxon>Campylobacterales</taxon>
        <taxon>Helicobacteraceae</taxon>
        <taxon>Helicobacter</taxon>
    </lineage>
</organism>
<accession>A0ABV7ZJV2</accession>
<reference evidence="2" key="1">
    <citation type="journal article" date="2019" name="Int. J. Syst. Evol. Microbiol.">
        <title>The Global Catalogue of Microorganisms (GCM) 10K type strain sequencing project: providing services to taxonomists for standard genome sequencing and annotation.</title>
        <authorList>
            <consortium name="The Broad Institute Genomics Platform"/>
            <consortium name="The Broad Institute Genome Sequencing Center for Infectious Disease"/>
            <person name="Wu L."/>
            <person name="Ma J."/>
        </authorList>
    </citation>
    <scope>NUCLEOTIDE SEQUENCE [LARGE SCALE GENOMIC DNA]</scope>
    <source>
        <strain evidence="2">CCUG 53816</strain>
    </source>
</reference>
<evidence type="ECO:0000313" key="2">
    <source>
        <dbReference type="Proteomes" id="UP001595783"/>
    </source>
</evidence>
<dbReference type="EMBL" id="JBHRZO010000037">
    <property type="protein sequence ID" value="MFC3848053.1"/>
    <property type="molecule type" value="Genomic_DNA"/>
</dbReference>
<sequence>MSASYPVLVISVPNLKEISTKDKFLWLNAKSWILAIFIPFIFLPWLGILYAVLLYGGFLLFFSILEFFDEDIADILITRSKIKTPSDAFYA</sequence>
<keyword evidence="2" id="KW-1185">Reference proteome</keyword>
<protein>
    <submittedName>
        <fullName evidence="1">Competence protein ComB</fullName>
    </submittedName>
</protein>
<proteinExistence type="predicted"/>
<comment type="caution">
    <text evidence="1">The sequence shown here is derived from an EMBL/GenBank/DDBJ whole genome shotgun (WGS) entry which is preliminary data.</text>
</comment>
<dbReference type="RefSeq" id="WP_104752630.1">
    <property type="nucleotide sequence ID" value="NZ_FZMF01000033.1"/>
</dbReference>
<gene>
    <name evidence="1" type="ORF">ACFOPX_05880</name>
</gene>
<name>A0ABV7ZJV2_9HELI</name>
<dbReference type="Proteomes" id="UP001595783">
    <property type="component" value="Unassembled WGS sequence"/>
</dbReference>
<evidence type="ECO:0000313" key="1">
    <source>
        <dbReference type="EMBL" id="MFC3848053.1"/>
    </source>
</evidence>